<organism evidence="2 3">
    <name type="scientific">Candidatus Gottesmanbacteria bacterium RIFCSPHIGHO2_02_FULL_39_14</name>
    <dbReference type="NCBI Taxonomy" id="1798383"/>
    <lineage>
        <taxon>Bacteria</taxon>
        <taxon>Candidatus Gottesmaniibacteriota</taxon>
    </lineage>
</organism>
<gene>
    <name evidence="2" type="ORF">A3D78_05650</name>
</gene>
<dbReference type="SUPFAM" id="SSF53448">
    <property type="entry name" value="Nucleotide-diphospho-sugar transferases"/>
    <property type="match status" value="1"/>
</dbReference>
<comment type="caution">
    <text evidence="2">The sequence shown here is derived from an EMBL/GenBank/DDBJ whole genome shotgun (WGS) entry which is preliminary data.</text>
</comment>
<dbReference type="Pfam" id="PF00535">
    <property type="entry name" value="Glycos_transf_2"/>
    <property type="match status" value="1"/>
</dbReference>
<reference evidence="2 3" key="1">
    <citation type="journal article" date="2016" name="Nat. Commun.">
        <title>Thousands of microbial genomes shed light on interconnected biogeochemical processes in an aquifer system.</title>
        <authorList>
            <person name="Anantharaman K."/>
            <person name="Brown C.T."/>
            <person name="Hug L.A."/>
            <person name="Sharon I."/>
            <person name="Castelle C.J."/>
            <person name="Probst A.J."/>
            <person name="Thomas B.C."/>
            <person name="Singh A."/>
            <person name="Wilkins M.J."/>
            <person name="Karaoz U."/>
            <person name="Brodie E.L."/>
            <person name="Williams K.H."/>
            <person name="Hubbard S.S."/>
            <person name="Banfield J.F."/>
        </authorList>
    </citation>
    <scope>NUCLEOTIDE SEQUENCE [LARGE SCALE GENOMIC DNA]</scope>
</reference>
<feature type="domain" description="Glycosyltransferase 2-like" evidence="1">
    <location>
        <begin position="5"/>
        <end position="180"/>
    </location>
</feature>
<sequence length="262" mass="30054">MKTLSIVIPLYNEDGRIDRTLQILEKGFEFSGLKLDTLIFVDDGSTDKTVAKIIRHKKRLSKNLNCQVKLITYQPNKGRGHAIRFATLISRSDYVLYTDADMSIPISNLNKALPLIRENYDLIFGSKKKPGSQALIPRSFIRKIVGYSHSFIASLVLGVFAWDYQGGFKIFSKKLIREVFPQLTVDRWGFDMEVIFLAKKLGFTNFEIPVVWSHQELGSKVKLLRDIMRSVKEMISIRHNWTFRNYSTASVPKIPSVSYSIL</sequence>
<dbReference type="GO" id="GO:0006487">
    <property type="term" value="P:protein N-linked glycosylation"/>
    <property type="evidence" value="ECO:0007669"/>
    <property type="project" value="TreeGrafter"/>
</dbReference>
<accession>A0A1F6A323</accession>
<proteinExistence type="predicted"/>
<evidence type="ECO:0000313" key="2">
    <source>
        <dbReference type="EMBL" id="OGG18912.1"/>
    </source>
</evidence>
<protein>
    <recommendedName>
        <fullName evidence="1">Glycosyltransferase 2-like domain-containing protein</fullName>
    </recommendedName>
</protein>
<dbReference type="AlphaFoldDB" id="A0A1F6A323"/>
<dbReference type="PANTHER" id="PTHR10859:SF91">
    <property type="entry name" value="DOLICHYL-PHOSPHATE BETA-GLUCOSYLTRANSFERASE"/>
    <property type="match status" value="1"/>
</dbReference>
<dbReference type="EMBL" id="MFJM01000012">
    <property type="protein sequence ID" value="OGG18912.1"/>
    <property type="molecule type" value="Genomic_DNA"/>
</dbReference>
<dbReference type="InterPro" id="IPR001173">
    <property type="entry name" value="Glyco_trans_2-like"/>
</dbReference>
<dbReference type="Proteomes" id="UP000176253">
    <property type="component" value="Unassembled WGS sequence"/>
</dbReference>
<evidence type="ECO:0000313" key="3">
    <source>
        <dbReference type="Proteomes" id="UP000176253"/>
    </source>
</evidence>
<dbReference type="STRING" id="1798383.A3D78_05650"/>
<evidence type="ECO:0000259" key="1">
    <source>
        <dbReference type="Pfam" id="PF00535"/>
    </source>
</evidence>
<dbReference type="PANTHER" id="PTHR10859">
    <property type="entry name" value="GLYCOSYL TRANSFERASE"/>
    <property type="match status" value="1"/>
</dbReference>
<dbReference type="InterPro" id="IPR029044">
    <property type="entry name" value="Nucleotide-diphossugar_trans"/>
</dbReference>
<dbReference type="Gene3D" id="3.90.550.10">
    <property type="entry name" value="Spore Coat Polysaccharide Biosynthesis Protein SpsA, Chain A"/>
    <property type="match status" value="1"/>
</dbReference>
<name>A0A1F6A323_9BACT</name>